<gene>
    <name evidence="1" type="primary">NCP1_1</name>
    <name evidence="1" type="ORF">LTR37_011085</name>
</gene>
<protein>
    <submittedName>
        <fullName evidence="1">NADPH-cytochrome P450 reductase</fullName>
        <ecNumber evidence="1">1.6.2.4</ecNumber>
    </submittedName>
</protein>
<sequence>MAIHTQDYWAVAGVNNFAQLYQNVAFDDLAATAVLATLAALYLYRGTLWDRQDPHIRKMYERPQEKMGARTTSQGSTRDIAEKLQQANADIVILWGSQSGTAEKFANRLSREIRQRFGKSAIAADVSDYEPASLGHLPNSKLAIFIVSTYGEGEPSDNMNDCWSWLESTSGAPLAQLKYVAFGLGNSNYKYYNAVADRVAARLNSLGAHAFMPIARADDAKGETEEHYLDWKSSLFSVFKNELKYQEHDPVYEPSVEMLEVSSLSDLDVLHGQPFSKANDRRTLRTKSPNHALPVTVAEELFQNTADRNCIHMELDLSEQPGVKYKTGDHVGLYPSNPLPITIAQLRTEDKLNFPTPTTLDALLGYYLEICAPVSRETIASLVQFAPTSAAKDALSSLNSDKAAYAELQYTRYITLGSLMQHVAPEEGAWSGLPLSFILETLPAMQPRYYSISSSSVVQPRRVALTAVVADKALPGTQERVSGLCTNFLLALKSSISGVSHPFGLRYPLDGPQGALSSTKVFAHIRKSTFRLPTLSSHPIVMVAAGTGIAPFRGFLQERARLSRMGREVGRMTLIYGCRNEQDFIYQNELLELQQALGSALTVVTAFSRPENGSNVYVQDRIAEHSKEVCDLLVNSDANFYICGSAAMARDVSKTLETQLQSQQNWDGEQVRKFMEKQRRTKRWHQDVWG</sequence>
<organism evidence="1 2">
    <name type="scientific">Vermiconidia calcicola</name>
    <dbReference type="NCBI Taxonomy" id="1690605"/>
    <lineage>
        <taxon>Eukaryota</taxon>
        <taxon>Fungi</taxon>
        <taxon>Dikarya</taxon>
        <taxon>Ascomycota</taxon>
        <taxon>Pezizomycotina</taxon>
        <taxon>Dothideomycetes</taxon>
        <taxon>Dothideomycetidae</taxon>
        <taxon>Mycosphaerellales</taxon>
        <taxon>Extremaceae</taxon>
        <taxon>Vermiconidia</taxon>
    </lineage>
</organism>
<comment type="caution">
    <text evidence="1">The sequence shown here is derived from an EMBL/GenBank/DDBJ whole genome shotgun (WGS) entry which is preliminary data.</text>
</comment>
<reference evidence="1" key="1">
    <citation type="submission" date="2023-07" db="EMBL/GenBank/DDBJ databases">
        <title>Black Yeasts Isolated from many extreme environments.</title>
        <authorList>
            <person name="Coleine C."/>
            <person name="Stajich J.E."/>
            <person name="Selbmann L."/>
        </authorList>
    </citation>
    <scope>NUCLEOTIDE SEQUENCE</scope>
    <source>
        <strain evidence="1">CCFEE 5714</strain>
    </source>
</reference>
<dbReference type="EMBL" id="JAUTXU010000095">
    <property type="protein sequence ID" value="KAK3709106.1"/>
    <property type="molecule type" value="Genomic_DNA"/>
</dbReference>
<keyword evidence="1" id="KW-0560">Oxidoreductase</keyword>
<evidence type="ECO:0000313" key="2">
    <source>
        <dbReference type="Proteomes" id="UP001281147"/>
    </source>
</evidence>
<keyword evidence="2" id="KW-1185">Reference proteome</keyword>
<dbReference type="EC" id="1.6.2.4" evidence="1"/>
<accession>A0ACC3N3A2</accession>
<dbReference type="Proteomes" id="UP001281147">
    <property type="component" value="Unassembled WGS sequence"/>
</dbReference>
<name>A0ACC3N3A2_9PEZI</name>
<evidence type="ECO:0000313" key="1">
    <source>
        <dbReference type="EMBL" id="KAK3709106.1"/>
    </source>
</evidence>
<proteinExistence type="predicted"/>